<gene>
    <name evidence="1" type="ORF">NWE73_15285</name>
</gene>
<reference evidence="1" key="1">
    <citation type="submission" date="2022-08" db="EMBL/GenBank/DDBJ databases">
        <title>Novel Bdellovibrio Species Isolated from Svalbard: Designation Bdellovibrio svalbardensis.</title>
        <authorList>
            <person name="Mitchell R.J."/>
            <person name="Choi S.Y."/>
        </authorList>
    </citation>
    <scope>NUCLEOTIDE SEQUENCE</scope>
    <source>
        <strain evidence="1">PAP01</strain>
    </source>
</reference>
<dbReference type="Proteomes" id="UP001152321">
    <property type="component" value="Unassembled WGS sequence"/>
</dbReference>
<protein>
    <submittedName>
        <fullName evidence="1">FMN-binding negative transcriptional regulator</fullName>
    </submittedName>
</protein>
<accession>A0ABT6DRG1</accession>
<dbReference type="PANTHER" id="PTHR35802">
    <property type="entry name" value="PROTEASE SYNTHASE AND SPORULATION PROTEIN PAI 2"/>
    <property type="match status" value="1"/>
</dbReference>
<comment type="caution">
    <text evidence="1">The sequence shown here is derived from an EMBL/GenBank/DDBJ whole genome shotgun (WGS) entry which is preliminary data.</text>
</comment>
<dbReference type="Gene3D" id="2.30.110.10">
    <property type="entry name" value="Electron Transport, Fmn-binding Protein, Chain A"/>
    <property type="match status" value="1"/>
</dbReference>
<keyword evidence="2" id="KW-1185">Reference proteome</keyword>
<evidence type="ECO:0000313" key="1">
    <source>
        <dbReference type="EMBL" id="MDG0817743.1"/>
    </source>
</evidence>
<organism evidence="1 2">
    <name type="scientific">Bdellovibrio svalbardensis</name>
    <dbReference type="NCBI Taxonomy" id="2972972"/>
    <lineage>
        <taxon>Bacteria</taxon>
        <taxon>Pseudomonadati</taxon>
        <taxon>Bdellovibrionota</taxon>
        <taxon>Bdellovibrionia</taxon>
        <taxon>Bdellovibrionales</taxon>
        <taxon>Pseudobdellovibrionaceae</taxon>
        <taxon>Bdellovibrio</taxon>
    </lineage>
</organism>
<dbReference type="PANTHER" id="PTHR35802:SF1">
    <property type="entry name" value="PROTEASE SYNTHASE AND SPORULATION PROTEIN PAI 2"/>
    <property type="match status" value="1"/>
</dbReference>
<sequence>MYRPNHFKMNDTQLIQELVSDYPLGCLISSSENYLQTNYLPFLLEGGFLISHMAKANPQVEHLDGSFVVVTFQGPERYISPSWYKSAMQVPTWNYAVVEVRGRIEILGQPNEIEEILQKSVTQFEAMNNTAWKYNLPEKFRNELIKHIVGVKIHIEQIEGKFKLSQNRDSQDRESVKTELFQSSHSKDLAMLKLMKTLF</sequence>
<evidence type="ECO:0000313" key="2">
    <source>
        <dbReference type="Proteomes" id="UP001152321"/>
    </source>
</evidence>
<dbReference type="PIRSF" id="PIRSF010372">
    <property type="entry name" value="PaiB"/>
    <property type="match status" value="1"/>
</dbReference>
<dbReference type="InterPro" id="IPR007396">
    <property type="entry name" value="TR_PAI2-type"/>
</dbReference>
<dbReference type="SUPFAM" id="SSF50475">
    <property type="entry name" value="FMN-binding split barrel"/>
    <property type="match status" value="1"/>
</dbReference>
<dbReference type="EMBL" id="JANRMI010000004">
    <property type="protein sequence ID" value="MDG0817743.1"/>
    <property type="molecule type" value="Genomic_DNA"/>
</dbReference>
<name>A0ABT6DRG1_9BACT</name>
<dbReference type="Pfam" id="PF04299">
    <property type="entry name" value="FMN_bind_2"/>
    <property type="match status" value="1"/>
</dbReference>
<dbReference type="InterPro" id="IPR012349">
    <property type="entry name" value="Split_barrel_FMN-bd"/>
</dbReference>
<proteinExistence type="predicted"/>